<protein>
    <submittedName>
        <fullName evidence="1">Uncharacterized protein</fullName>
    </submittedName>
</protein>
<feature type="non-terminal residue" evidence="1">
    <location>
        <position position="261"/>
    </location>
</feature>
<dbReference type="AlphaFoldDB" id="A0A382YZV9"/>
<sequence>ARPAGLWLQASAYTNAGAHSPTLSVSDRSATFAVVADTPVDVFYWTTSTTEGNAAWGATGVCDNSLATGGSITKCYIDTGEPQTNAKGNMTPTVAGNVTPLATIYPGSDVFTAWTAAAGTTFDNDLHGETANADDHDTITVGATAAAAQITCTMDTPANTLVSTAAHTVAFGVTTTVSCQAQSAAGAGNVAKALQYVKYENTRVFTTDSTGNQSGTIAEYETLSYTDATGLVTFAIVGPTDTTGTDVVTDSVTITCVTITV</sequence>
<proteinExistence type="predicted"/>
<gene>
    <name evidence="1" type="ORF">METZ01_LOCUS440892</name>
</gene>
<dbReference type="EMBL" id="UINC01179383">
    <property type="protein sequence ID" value="SVD88038.1"/>
    <property type="molecule type" value="Genomic_DNA"/>
</dbReference>
<organism evidence="1">
    <name type="scientific">marine metagenome</name>
    <dbReference type="NCBI Taxonomy" id="408172"/>
    <lineage>
        <taxon>unclassified sequences</taxon>
        <taxon>metagenomes</taxon>
        <taxon>ecological metagenomes</taxon>
    </lineage>
</organism>
<name>A0A382YZV9_9ZZZZ</name>
<reference evidence="1" key="1">
    <citation type="submission" date="2018-05" db="EMBL/GenBank/DDBJ databases">
        <authorList>
            <person name="Lanie J.A."/>
            <person name="Ng W.-L."/>
            <person name="Kazmierczak K.M."/>
            <person name="Andrzejewski T.M."/>
            <person name="Davidsen T.M."/>
            <person name="Wayne K.J."/>
            <person name="Tettelin H."/>
            <person name="Glass J.I."/>
            <person name="Rusch D."/>
            <person name="Podicherti R."/>
            <person name="Tsui H.-C.T."/>
            <person name="Winkler M.E."/>
        </authorList>
    </citation>
    <scope>NUCLEOTIDE SEQUENCE</scope>
</reference>
<evidence type="ECO:0000313" key="1">
    <source>
        <dbReference type="EMBL" id="SVD88038.1"/>
    </source>
</evidence>
<feature type="non-terminal residue" evidence="1">
    <location>
        <position position="1"/>
    </location>
</feature>
<accession>A0A382YZV9</accession>